<dbReference type="OrthoDB" id="439808at2759"/>
<feature type="compositionally biased region" description="Basic residues" evidence="2">
    <location>
        <begin position="12"/>
        <end position="45"/>
    </location>
</feature>
<feature type="compositionally biased region" description="Basic residues" evidence="2">
    <location>
        <begin position="177"/>
        <end position="214"/>
    </location>
</feature>
<evidence type="ECO:0000313" key="6">
    <source>
        <dbReference type="Proteomes" id="UP000663891"/>
    </source>
</evidence>
<feature type="region of interest" description="Disordered" evidence="2">
    <location>
        <begin position="145"/>
        <end position="214"/>
    </location>
</feature>
<dbReference type="CDD" id="cd12363">
    <property type="entry name" value="RRM_TRA2"/>
    <property type="match status" value="1"/>
</dbReference>
<dbReference type="InterPro" id="IPR050441">
    <property type="entry name" value="RBM"/>
</dbReference>
<dbReference type="Proteomes" id="UP000663881">
    <property type="component" value="Unassembled WGS sequence"/>
</dbReference>
<organism evidence="4 6">
    <name type="scientific">Adineta steineri</name>
    <dbReference type="NCBI Taxonomy" id="433720"/>
    <lineage>
        <taxon>Eukaryota</taxon>
        <taxon>Metazoa</taxon>
        <taxon>Spiralia</taxon>
        <taxon>Gnathifera</taxon>
        <taxon>Rotifera</taxon>
        <taxon>Eurotatoria</taxon>
        <taxon>Bdelloidea</taxon>
        <taxon>Adinetida</taxon>
        <taxon>Adinetidae</taxon>
        <taxon>Adineta</taxon>
    </lineage>
</organism>
<proteinExistence type="predicted"/>
<dbReference type="AlphaFoldDB" id="A0A814QME4"/>
<dbReference type="Pfam" id="PF00076">
    <property type="entry name" value="RRM_1"/>
    <property type="match status" value="1"/>
</dbReference>
<feature type="region of interest" description="Disordered" evidence="2">
    <location>
        <begin position="1"/>
        <end position="69"/>
    </location>
</feature>
<comment type="caution">
    <text evidence="4">The sequence shown here is derived from an EMBL/GenBank/DDBJ whole genome shotgun (WGS) entry which is preliminary data.</text>
</comment>
<dbReference type="PANTHER" id="PTHR48034">
    <property type="entry name" value="TRANSFORMER-2 SEX-DETERMINING PROTEIN-RELATED"/>
    <property type="match status" value="1"/>
</dbReference>
<dbReference type="EMBL" id="CAJOAY010000508">
    <property type="protein sequence ID" value="CAF3680978.1"/>
    <property type="molecule type" value="Genomic_DNA"/>
</dbReference>
<dbReference type="EMBL" id="CAJNON010000227">
    <property type="protein sequence ID" value="CAF1122285.1"/>
    <property type="molecule type" value="Genomic_DNA"/>
</dbReference>
<accession>A0A814QME4</accession>
<name>A0A814QME4_9BILA</name>
<dbReference type="PROSITE" id="PS50102">
    <property type="entry name" value="RRM"/>
    <property type="match status" value="1"/>
</dbReference>
<evidence type="ECO:0000256" key="1">
    <source>
        <dbReference type="PROSITE-ProRule" id="PRU00176"/>
    </source>
</evidence>
<sequence>MSDHEHSENRNVKRSRRRSSTSPRRSRSQSSPRRSRSRSPRRVRRSPMSSFSNHRYGNDGKRTGPKPSAVLGVFGLSRTTTERVLRDLFNKYARVKNVQIVIDRKTQKSRGFGFIYFDDVQNATRAKEALSDLELDGRRVRIDYSTTNGAHDPTPGIYMGDRNVGLNRSSTITRRPQGYRKKRSRSRSRSRSHSRSRTRHNQSRHNNHRRRSRD</sequence>
<dbReference type="SMART" id="SM00360">
    <property type="entry name" value="RRM"/>
    <property type="match status" value="1"/>
</dbReference>
<gene>
    <name evidence="5" type="ORF">OKA104_LOCUS11119</name>
    <name evidence="4" type="ORF">VCS650_LOCUS21257</name>
</gene>
<protein>
    <recommendedName>
        <fullName evidence="3">RRM domain-containing protein</fullName>
    </recommendedName>
</protein>
<evidence type="ECO:0000313" key="5">
    <source>
        <dbReference type="EMBL" id="CAF3680978.1"/>
    </source>
</evidence>
<dbReference type="InterPro" id="IPR000504">
    <property type="entry name" value="RRM_dom"/>
</dbReference>
<evidence type="ECO:0000313" key="4">
    <source>
        <dbReference type="EMBL" id="CAF1122285.1"/>
    </source>
</evidence>
<dbReference type="Proteomes" id="UP000663891">
    <property type="component" value="Unassembled WGS sequence"/>
</dbReference>
<evidence type="ECO:0000256" key="2">
    <source>
        <dbReference type="SAM" id="MobiDB-lite"/>
    </source>
</evidence>
<dbReference type="Gene3D" id="3.30.70.330">
    <property type="match status" value="1"/>
</dbReference>
<feature type="compositionally biased region" description="Basic and acidic residues" evidence="2">
    <location>
        <begin position="1"/>
        <end position="11"/>
    </location>
</feature>
<dbReference type="InterPro" id="IPR012677">
    <property type="entry name" value="Nucleotide-bd_a/b_plait_sf"/>
</dbReference>
<dbReference type="InterPro" id="IPR035979">
    <property type="entry name" value="RBD_domain_sf"/>
</dbReference>
<dbReference type="GO" id="GO:0003723">
    <property type="term" value="F:RNA binding"/>
    <property type="evidence" value="ECO:0007669"/>
    <property type="project" value="UniProtKB-UniRule"/>
</dbReference>
<evidence type="ECO:0000259" key="3">
    <source>
        <dbReference type="PROSITE" id="PS50102"/>
    </source>
</evidence>
<dbReference type="SUPFAM" id="SSF54928">
    <property type="entry name" value="RNA-binding domain, RBD"/>
    <property type="match status" value="1"/>
</dbReference>
<keyword evidence="1" id="KW-0694">RNA-binding</keyword>
<feature type="domain" description="RRM" evidence="3">
    <location>
        <begin position="69"/>
        <end position="147"/>
    </location>
</feature>
<reference evidence="4" key="1">
    <citation type="submission" date="2021-02" db="EMBL/GenBank/DDBJ databases">
        <authorList>
            <person name="Nowell W R."/>
        </authorList>
    </citation>
    <scope>NUCLEOTIDE SEQUENCE</scope>
</reference>